<reference evidence="2 3" key="1">
    <citation type="submission" date="2018-04" db="EMBL/GenBank/DDBJ databases">
        <title>The genome of golden apple snail Pomacea canaliculata provides insight into stress tolerance and invasive adaptation.</title>
        <authorList>
            <person name="Liu C."/>
            <person name="Liu B."/>
            <person name="Ren Y."/>
            <person name="Zhang Y."/>
            <person name="Wang H."/>
            <person name="Li S."/>
            <person name="Jiang F."/>
            <person name="Yin L."/>
            <person name="Zhang G."/>
            <person name="Qian W."/>
            <person name="Fan W."/>
        </authorList>
    </citation>
    <scope>NUCLEOTIDE SEQUENCE [LARGE SCALE GENOMIC DNA]</scope>
    <source>
        <strain evidence="2">SZHN2017</strain>
        <tissue evidence="2">Muscle</tissue>
    </source>
</reference>
<evidence type="ECO:0000313" key="2">
    <source>
        <dbReference type="EMBL" id="PVD18741.1"/>
    </source>
</evidence>
<dbReference type="GO" id="GO:0005576">
    <property type="term" value="C:extracellular region"/>
    <property type="evidence" value="ECO:0007669"/>
    <property type="project" value="InterPro"/>
</dbReference>
<evidence type="ECO:0000259" key="1">
    <source>
        <dbReference type="PROSITE" id="PS50940"/>
    </source>
</evidence>
<dbReference type="Gene3D" id="2.170.140.10">
    <property type="entry name" value="Chitin binding domain"/>
    <property type="match status" value="1"/>
</dbReference>
<dbReference type="GO" id="GO:0008061">
    <property type="term" value="F:chitin binding"/>
    <property type="evidence" value="ECO:0007669"/>
    <property type="project" value="InterPro"/>
</dbReference>
<gene>
    <name evidence="2" type="ORF">C0Q70_21292</name>
</gene>
<dbReference type="Proteomes" id="UP000245119">
    <property type="component" value="Linkage Group LG14"/>
</dbReference>
<accession>A0A2T7NC49</accession>
<comment type="caution">
    <text evidence="2">The sequence shown here is derived from an EMBL/GenBank/DDBJ whole genome shotgun (WGS) entry which is preliminary data.</text>
</comment>
<dbReference type="EMBL" id="PZQS01000014">
    <property type="protein sequence ID" value="PVD18741.1"/>
    <property type="molecule type" value="Genomic_DNA"/>
</dbReference>
<dbReference type="Pfam" id="PF01607">
    <property type="entry name" value="CBM_14"/>
    <property type="match status" value="1"/>
</dbReference>
<dbReference type="PROSITE" id="PS50940">
    <property type="entry name" value="CHIT_BIND_II"/>
    <property type="match status" value="1"/>
</dbReference>
<proteinExistence type="predicted"/>
<dbReference type="AlphaFoldDB" id="A0A2T7NC49"/>
<dbReference type="InterPro" id="IPR036508">
    <property type="entry name" value="Chitin-bd_dom_sf"/>
</dbReference>
<evidence type="ECO:0000313" key="3">
    <source>
        <dbReference type="Proteomes" id="UP000245119"/>
    </source>
</evidence>
<organism evidence="2 3">
    <name type="scientific">Pomacea canaliculata</name>
    <name type="common">Golden apple snail</name>
    <dbReference type="NCBI Taxonomy" id="400727"/>
    <lineage>
        <taxon>Eukaryota</taxon>
        <taxon>Metazoa</taxon>
        <taxon>Spiralia</taxon>
        <taxon>Lophotrochozoa</taxon>
        <taxon>Mollusca</taxon>
        <taxon>Gastropoda</taxon>
        <taxon>Caenogastropoda</taxon>
        <taxon>Architaenioglossa</taxon>
        <taxon>Ampullarioidea</taxon>
        <taxon>Ampullariidae</taxon>
        <taxon>Pomacea</taxon>
    </lineage>
</organism>
<dbReference type="SUPFAM" id="SSF57625">
    <property type="entry name" value="Invertebrate chitin-binding proteins"/>
    <property type="match status" value="2"/>
</dbReference>
<dbReference type="OrthoDB" id="6020543at2759"/>
<sequence>MAAEVRWRHLRGNLTSVVVALAAAARCLHVEICLVTPLNIMEVAASDPMADLHRSLGCLLLFLHCVIREVSSTYHHNLSVHFLCDPHEVSPYVRDMPWDCSAYVVCAWGKAIPTQCPAGKSFSGSGRHHKCLPSEIVDHSRCDGAMFSDYLQYLQLHECKSRSCPACQLHHPSCVGMPDGSHPVPERSDVVMECSKDRTVNIVTCPPGYTFDHQAHLCARVKAAEG</sequence>
<keyword evidence="3" id="KW-1185">Reference proteome</keyword>
<name>A0A2T7NC49_POMCA</name>
<feature type="domain" description="Chitin-binding type-2" evidence="1">
    <location>
        <begin position="81"/>
        <end position="144"/>
    </location>
</feature>
<protein>
    <recommendedName>
        <fullName evidence="1">Chitin-binding type-2 domain-containing protein</fullName>
    </recommendedName>
</protein>
<dbReference type="InterPro" id="IPR002557">
    <property type="entry name" value="Chitin-bd_dom"/>
</dbReference>